<evidence type="ECO:0000256" key="1">
    <source>
        <dbReference type="SAM" id="MobiDB-lite"/>
    </source>
</evidence>
<proteinExistence type="predicted"/>
<keyword evidence="4" id="KW-1185">Reference proteome</keyword>
<accession>A0A8H4FGK6</accession>
<feature type="domain" description="DUF6604" evidence="2">
    <location>
        <begin position="11"/>
        <end position="266"/>
    </location>
</feature>
<feature type="compositionally biased region" description="Basic and acidic residues" evidence="1">
    <location>
        <begin position="701"/>
        <end position="723"/>
    </location>
</feature>
<reference evidence="3" key="2">
    <citation type="submission" date="2020-03" db="EMBL/GenBank/DDBJ databases">
        <authorList>
            <person name="Fu F.-F."/>
            <person name="Chen J."/>
        </authorList>
    </citation>
    <scope>NUCLEOTIDE SEQUENCE</scope>
    <source>
        <strain evidence="3">Lc1</strain>
    </source>
</reference>
<comment type="caution">
    <text evidence="3">The sequence shown here is derived from an EMBL/GenBank/DDBJ whole genome shotgun (WGS) entry which is preliminary data.</text>
</comment>
<evidence type="ECO:0000313" key="4">
    <source>
        <dbReference type="Proteomes" id="UP000613401"/>
    </source>
</evidence>
<protein>
    <recommendedName>
        <fullName evidence="2">DUF6604 domain-containing protein</fullName>
    </recommendedName>
</protein>
<name>A0A8H4FGK6_COLGL</name>
<reference evidence="3" key="1">
    <citation type="journal article" date="2020" name="Phytopathology">
        <title>Genome sequence and comparative analysis of Colletotrichum gloeosporioides isolated from Liriodendron leaves.</title>
        <authorList>
            <person name="Fu F.F."/>
            <person name="Hao Z."/>
            <person name="Wang P."/>
            <person name="Lu Y."/>
            <person name="Xue L.J."/>
            <person name="Wei G."/>
            <person name="Tian Y."/>
            <person name="Baishi H."/>
            <person name="Xu H."/>
            <person name="Shi J."/>
            <person name="Cheng T."/>
            <person name="Wang G."/>
            <person name="Yi Y."/>
            <person name="Chen J."/>
        </authorList>
    </citation>
    <scope>NUCLEOTIDE SEQUENCE</scope>
    <source>
        <strain evidence="3">Lc1</strain>
    </source>
</reference>
<dbReference type="PANTHER" id="PTHR38795:SF1">
    <property type="entry name" value="DUF6604 DOMAIN-CONTAINING PROTEIN"/>
    <property type="match status" value="1"/>
</dbReference>
<organism evidence="3 4">
    <name type="scientific">Colletotrichum gloeosporioides</name>
    <name type="common">Anthracnose fungus</name>
    <name type="synonym">Glomerella cingulata</name>
    <dbReference type="NCBI Taxonomy" id="474922"/>
    <lineage>
        <taxon>Eukaryota</taxon>
        <taxon>Fungi</taxon>
        <taxon>Dikarya</taxon>
        <taxon>Ascomycota</taxon>
        <taxon>Pezizomycotina</taxon>
        <taxon>Sordariomycetes</taxon>
        <taxon>Hypocreomycetidae</taxon>
        <taxon>Glomerellales</taxon>
        <taxon>Glomerellaceae</taxon>
        <taxon>Colletotrichum</taxon>
        <taxon>Colletotrichum gloeosporioides species complex</taxon>
    </lineage>
</organism>
<dbReference type="GeneID" id="69017428"/>
<dbReference type="PANTHER" id="PTHR38795">
    <property type="entry name" value="DUF6604 DOMAIN-CONTAINING PROTEIN"/>
    <property type="match status" value="1"/>
</dbReference>
<feature type="domain" description="DUF6604" evidence="2">
    <location>
        <begin position="852"/>
        <end position="1102"/>
    </location>
</feature>
<dbReference type="RefSeq" id="XP_045260180.1">
    <property type="nucleotide sequence ID" value="XM_045410225.1"/>
</dbReference>
<dbReference type="Proteomes" id="UP000613401">
    <property type="component" value="Unassembled WGS sequence"/>
</dbReference>
<evidence type="ECO:0000313" key="3">
    <source>
        <dbReference type="EMBL" id="KAF3801021.1"/>
    </source>
</evidence>
<sequence>MLPPSLGSTYREYKRDTDLLASWLALTARSHGYNGDLASAGNETVDISKAEMQTDKEDYKERPSRYKVAIRNFVPLAESIASTKPAISTPPSIVNTINRVITARSDFASKVKELSGLDAHAVEAHAYFVGILEKVQDILVPKDLAKTRQLVASSDDETTNLFAALNFENPSTDFLNAPNIDKPVSKAAPAAPASHAPKYEAETSDELNTLDAIIIFALMASDLARVRVVIIDTWGRNARGELTLSAAALTTSAAVDLANHAVKDVLPIFEAQGGVWEVAQQFVALVCAKNGLDAETLSYSQGTTLMSEDMYTTYDRSLLCVYATLDACLQSMKKGKDLDVPVFSGAKSLDWVMKKRGLSGSQRFEQDQNAVIRLVSNYLILSNHVTKSEWPVEDEILRGIREMKATGSVPFHLVFAAQIHVDIQQNLGILTMNPSQKMVEELESMKANLEHEMSSKTDFERSLRGTTQSSMWPVARDRIARDMIEMMDKLLKDPCHQAKLRISGTPPQQVSEASFFRDSPYMSGLVVAYCRNYMKEAGIDLANFWATFVSTAHVYNAVKQLGLLRKPWRDLEIALSRAGLESKLFTGPPPTDGKDFYRKYSLQLGFSAVNFANLHKKKAGKANTDAAGTKIAPQAEKRLIQHEHVASTFTSLVSKYSYDRSTTEWTELLVRNIAESTTRHGETVFGDHGANHFKKIASKVQGKEEAKSRPKPNEENETEAENRLRPWNTAIQLRMALQEESVEFEFPYLEFHRSARSTMEVIKGIVMEALQGFLSPGLTEEDIEMQLAVQLLFKSCDADAKEYDGLFAMRCVADHFNHLIKTQGHPVEEYLCKRGFKEFCHMLPAPLVSVYQQYKQDTDSVASWLASTAKACGYPADLLKPAGQAKKKAKHKHKNISSKYIVALKDFVPLAQFIAGSKKPVVDVPESFVTTINRVINVRSSFSNRLAEQGKQTAFEVEKSHSFFVGILEQVRESLRPRMPTATAAWSESSSSSSADALANAFEALKVYEPSDDFLKAPDIKRPEPEKATDKVVYEAEGAAYSDFKDAIFAYSIMLEDLRKIRLQILFIWQNYRDGAFDVATAAIATNTAVELAHNIAEEVIPLFRSHGGVWEVAMAYYHAAALASGFSKESMNISDGGRDNRTAFNVKTYDVANNTYINIYRFLEGFQAVLRPNVLPLFKQGVFGTYDPTSNLKTKSPEEKFQEDQVIMMEVFGELMTIIRTVPNWPVEDEFLQGMREMDETKKIPFYLVFAAQTYLDIHHILRDDVERGFFQMSDETSIMRNNLKSHLEFHQSLKIDGWTAKHDRALKDTESVIGWLGTDPIHQVKNDYARSHGIPLLPDTKKCYLLRQSPVMSGLILHHFRLDLYDIGIAVANAWGSITYMEHLYNAVEKEGLLEGPWEDMDFMRILVGQDGFYVGGAPSAPEDYYKKFCLQMGVSAATLANRSKRRAKIDLESRAGPRAIKRGAPVSIMFQNRFTRRGSGMVWTTELVDNVLSRSEWEEEHDGDQIVSMARVIDPKRLTEIRKGKNKKLAEDGGRLPPEKLIRSLLFALQSEIMEVAFPYLLMHRWCWMVLRSLKEQCDPLLRELFTPAYIDCENQLPFVVGWVLAAMNSSGEVLQDRRLLESAAVVLNTFLSAGAAGSICSSVLEKIGIHVQVEDDDDSE</sequence>
<evidence type="ECO:0000259" key="2">
    <source>
        <dbReference type="Pfam" id="PF20253"/>
    </source>
</evidence>
<dbReference type="Pfam" id="PF20253">
    <property type="entry name" value="DUF6604"/>
    <property type="match status" value="2"/>
</dbReference>
<dbReference type="EMBL" id="WVTB01000071">
    <property type="protein sequence ID" value="KAF3801021.1"/>
    <property type="molecule type" value="Genomic_DNA"/>
</dbReference>
<gene>
    <name evidence="3" type="ORF">GCG54_00010299</name>
</gene>
<feature type="region of interest" description="Disordered" evidence="1">
    <location>
        <begin position="698"/>
        <end position="723"/>
    </location>
</feature>
<dbReference type="InterPro" id="IPR046539">
    <property type="entry name" value="DUF6604"/>
</dbReference>